<organism evidence="2 3">
    <name type="scientific">Alistipes shahii</name>
    <dbReference type="NCBI Taxonomy" id="328814"/>
    <lineage>
        <taxon>Bacteria</taxon>
        <taxon>Pseudomonadati</taxon>
        <taxon>Bacteroidota</taxon>
        <taxon>Bacteroidia</taxon>
        <taxon>Bacteroidales</taxon>
        <taxon>Rikenellaceae</taxon>
        <taxon>Alistipes</taxon>
    </lineage>
</organism>
<accession>A0A5B3G8F4</accession>
<proteinExistence type="predicted"/>
<gene>
    <name evidence="2" type="ORF">F2Y13_08685</name>
</gene>
<feature type="domain" description="PDZ" evidence="1">
    <location>
        <begin position="40"/>
        <end position="124"/>
    </location>
</feature>
<dbReference type="RefSeq" id="WP_149887385.1">
    <property type="nucleotide sequence ID" value="NZ_JBBNMK010000001.1"/>
</dbReference>
<dbReference type="EMBL" id="VVXK01000011">
    <property type="protein sequence ID" value="KAA2369855.1"/>
    <property type="molecule type" value="Genomic_DNA"/>
</dbReference>
<evidence type="ECO:0000259" key="1">
    <source>
        <dbReference type="PROSITE" id="PS50106"/>
    </source>
</evidence>
<dbReference type="SMART" id="SM00228">
    <property type="entry name" value="PDZ"/>
    <property type="match status" value="1"/>
</dbReference>
<dbReference type="Gene3D" id="3.30.160.670">
    <property type="match status" value="1"/>
</dbReference>
<name>A0A5B3G8F4_9BACT</name>
<dbReference type="Pfam" id="PF17820">
    <property type="entry name" value="PDZ_6"/>
    <property type="match status" value="1"/>
</dbReference>
<dbReference type="Gene3D" id="2.30.42.10">
    <property type="match status" value="2"/>
</dbReference>
<dbReference type="Pfam" id="PF13590">
    <property type="entry name" value="DUF4136"/>
    <property type="match status" value="1"/>
</dbReference>
<dbReference type="InterPro" id="IPR025411">
    <property type="entry name" value="DUF4136"/>
</dbReference>
<dbReference type="InterPro" id="IPR036034">
    <property type="entry name" value="PDZ_sf"/>
</dbReference>
<sequence>MAEKFATFAFFTIFGDRQRSVKTQNNEKTNPLLAPSRRHHVRIGTGGGYFYGLSSRSASLCIAGEPRDAVVVSGTVPHSPSAQADIQPFDVILSVNGTPVETQESLSGLLRSAPRAEFQIRRLGNQQLDIAVEGIPCDCARIAAEASWAKLGSAGKSTRYSTRKTLNIEPIEVYSDPETDLYGYATYDFEYTDRNTLQQKEAAAALVPLLQKKNLRRDRENPDILIFLEFYSDRRDQYVPPTEQLVTRYRYGWSYGDGWRTRQYIESETAGNYTRTEYLSRLTITMFDAEKARLGSKTPPVIWSAGYDVLYEKRAVLKDFMRNIGGAMLACFPVKNVDRTEHCTYWHTGIVFDRAVAGRVAAVFPGSPAEQAGIRAGERLTSYEPSPAGFDGLRNSFDRVADGLTKILTRHSNYADFQLTRTSGTQYTDKDGTGGGPVKIRTIVGMYFSAARSEAYEKHGNRIEFSVKDTAGKKRKVSLTPIRTTFTEYVW</sequence>
<evidence type="ECO:0000313" key="3">
    <source>
        <dbReference type="Proteomes" id="UP000323567"/>
    </source>
</evidence>
<dbReference type="InterPro" id="IPR041489">
    <property type="entry name" value="PDZ_6"/>
</dbReference>
<comment type="caution">
    <text evidence="2">The sequence shown here is derived from an EMBL/GenBank/DDBJ whole genome shotgun (WGS) entry which is preliminary data.</text>
</comment>
<dbReference type="InterPro" id="IPR001478">
    <property type="entry name" value="PDZ"/>
</dbReference>
<dbReference type="PROSITE" id="PS50106">
    <property type="entry name" value="PDZ"/>
    <property type="match status" value="1"/>
</dbReference>
<dbReference type="Proteomes" id="UP000323567">
    <property type="component" value="Unassembled WGS sequence"/>
</dbReference>
<dbReference type="AlphaFoldDB" id="A0A5B3G8F4"/>
<protein>
    <submittedName>
        <fullName evidence="2">DUF4136 domain-containing protein</fullName>
    </submittedName>
</protein>
<reference evidence="2 3" key="1">
    <citation type="journal article" date="2019" name="Nat. Med.">
        <title>A library of human gut bacterial isolates paired with longitudinal multiomics data enables mechanistic microbiome research.</title>
        <authorList>
            <person name="Poyet M."/>
            <person name="Groussin M."/>
            <person name="Gibbons S.M."/>
            <person name="Avila-Pacheco J."/>
            <person name="Jiang X."/>
            <person name="Kearney S.M."/>
            <person name="Perrotta A.R."/>
            <person name="Berdy B."/>
            <person name="Zhao S."/>
            <person name="Lieberman T.D."/>
            <person name="Swanson P.K."/>
            <person name="Smith M."/>
            <person name="Roesemann S."/>
            <person name="Alexander J.E."/>
            <person name="Rich S.A."/>
            <person name="Livny J."/>
            <person name="Vlamakis H."/>
            <person name="Clish C."/>
            <person name="Bullock K."/>
            <person name="Deik A."/>
            <person name="Scott J."/>
            <person name="Pierce K.A."/>
            <person name="Xavier R.J."/>
            <person name="Alm E.J."/>
        </authorList>
    </citation>
    <scope>NUCLEOTIDE SEQUENCE [LARGE SCALE GENOMIC DNA]</scope>
    <source>
        <strain evidence="2 3">BIOML-A2</strain>
    </source>
</reference>
<dbReference type="SUPFAM" id="SSF50156">
    <property type="entry name" value="PDZ domain-like"/>
    <property type="match status" value="2"/>
</dbReference>
<evidence type="ECO:0000313" key="2">
    <source>
        <dbReference type="EMBL" id="KAA2369855.1"/>
    </source>
</evidence>